<dbReference type="EMBL" id="LNIX01000066">
    <property type="protein sequence ID" value="OXA37014.1"/>
    <property type="molecule type" value="Genomic_DNA"/>
</dbReference>
<evidence type="ECO:0000313" key="3">
    <source>
        <dbReference type="Proteomes" id="UP000198287"/>
    </source>
</evidence>
<name>A0A226CWM5_FOLCA</name>
<comment type="caution">
    <text evidence="2">The sequence shown here is derived from an EMBL/GenBank/DDBJ whole genome shotgun (WGS) entry which is preliminary data.</text>
</comment>
<keyword evidence="1" id="KW-0812">Transmembrane</keyword>
<organism evidence="2 3">
    <name type="scientific">Folsomia candida</name>
    <name type="common">Springtail</name>
    <dbReference type="NCBI Taxonomy" id="158441"/>
    <lineage>
        <taxon>Eukaryota</taxon>
        <taxon>Metazoa</taxon>
        <taxon>Ecdysozoa</taxon>
        <taxon>Arthropoda</taxon>
        <taxon>Hexapoda</taxon>
        <taxon>Collembola</taxon>
        <taxon>Entomobryomorpha</taxon>
        <taxon>Isotomoidea</taxon>
        <taxon>Isotomidae</taxon>
        <taxon>Proisotominae</taxon>
        <taxon>Folsomia</taxon>
    </lineage>
</organism>
<evidence type="ECO:0000256" key="1">
    <source>
        <dbReference type="SAM" id="Phobius"/>
    </source>
</evidence>
<dbReference type="Proteomes" id="UP000198287">
    <property type="component" value="Unassembled WGS sequence"/>
</dbReference>
<keyword evidence="1" id="KW-0472">Membrane</keyword>
<gene>
    <name evidence="2" type="ORF">Fcan01_28200</name>
</gene>
<dbReference type="AlphaFoldDB" id="A0A226CWM5"/>
<protein>
    <submittedName>
        <fullName evidence="2">Uncharacterized protein</fullName>
    </submittedName>
</protein>
<feature type="transmembrane region" description="Helical" evidence="1">
    <location>
        <begin position="47"/>
        <end position="68"/>
    </location>
</feature>
<proteinExistence type="predicted"/>
<accession>A0A226CWM5</accession>
<sequence length="163" mass="18900">MLASLGNKLRHKMTTIYAKIAHRYSISERSLREHISMKPKDILGRSIAAGNWSTLLVIIVIYPTLLYFRGFDWQLLGGMVFMYVSFWTVVVLAVLAVQVVWLINYCISQRFVENMLDFEILERLFGQDRAIRDEYDEDDDDDEDIVLDDNETLDSNGRLRATG</sequence>
<evidence type="ECO:0000313" key="2">
    <source>
        <dbReference type="EMBL" id="OXA37014.1"/>
    </source>
</evidence>
<reference evidence="2 3" key="1">
    <citation type="submission" date="2015-12" db="EMBL/GenBank/DDBJ databases">
        <title>The genome of Folsomia candida.</title>
        <authorList>
            <person name="Faddeeva A."/>
            <person name="Derks M.F."/>
            <person name="Anvar Y."/>
            <person name="Smit S."/>
            <person name="Van Straalen N."/>
            <person name="Roelofs D."/>
        </authorList>
    </citation>
    <scope>NUCLEOTIDE SEQUENCE [LARGE SCALE GENOMIC DNA]</scope>
    <source>
        <strain evidence="2 3">VU population</strain>
        <tissue evidence="2">Whole body</tissue>
    </source>
</reference>
<keyword evidence="3" id="KW-1185">Reference proteome</keyword>
<feature type="transmembrane region" description="Helical" evidence="1">
    <location>
        <begin position="80"/>
        <end position="107"/>
    </location>
</feature>
<keyword evidence="1" id="KW-1133">Transmembrane helix</keyword>